<accession>A0A1H3AB32</accession>
<organism evidence="1 2">
    <name type="scientific">Thiocapsa roseopersicina</name>
    <dbReference type="NCBI Taxonomy" id="1058"/>
    <lineage>
        <taxon>Bacteria</taxon>
        <taxon>Pseudomonadati</taxon>
        <taxon>Pseudomonadota</taxon>
        <taxon>Gammaproteobacteria</taxon>
        <taxon>Chromatiales</taxon>
        <taxon>Chromatiaceae</taxon>
        <taxon>Thiocapsa</taxon>
    </lineage>
</organism>
<name>A0A1H3AB32_THIRO</name>
<evidence type="ECO:0000313" key="1">
    <source>
        <dbReference type="EMBL" id="SDX26843.1"/>
    </source>
</evidence>
<evidence type="ECO:0000313" key="2">
    <source>
        <dbReference type="Proteomes" id="UP000198816"/>
    </source>
</evidence>
<protein>
    <submittedName>
        <fullName evidence="1">Uncharacterized protein</fullName>
    </submittedName>
</protein>
<reference evidence="2" key="1">
    <citation type="submission" date="2016-10" db="EMBL/GenBank/DDBJ databases">
        <authorList>
            <person name="Varghese N."/>
            <person name="Submissions S."/>
        </authorList>
    </citation>
    <scope>NUCLEOTIDE SEQUENCE [LARGE SCALE GENOMIC DNA]</scope>
    <source>
        <strain evidence="2">DSM 217</strain>
    </source>
</reference>
<dbReference type="EMBL" id="FNNZ01000019">
    <property type="protein sequence ID" value="SDX26843.1"/>
    <property type="molecule type" value="Genomic_DNA"/>
</dbReference>
<proteinExistence type="predicted"/>
<keyword evidence="2" id="KW-1185">Reference proteome</keyword>
<gene>
    <name evidence="1" type="ORF">SAMN05421783_1198</name>
</gene>
<dbReference type="AlphaFoldDB" id="A0A1H3AB32"/>
<sequence>MRMPTATDVSNVMDAAIQVRDRLASMDAGKVATRAVGGAVVLTASFLVVANPHATPTPDPSAVVSARIAPVGTVQIGGPIIASAIE</sequence>
<dbReference type="Proteomes" id="UP000198816">
    <property type="component" value="Unassembled WGS sequence"/>
</dbReference>